<dbReference type="InterPro" id="IPR036291">
    <property type="entry name" value="NAD(P)-bd_dom_sf"/>
</dbReference>
<dbReference type="PANTHER" id="PTHR11645">
    <property type="entry name" value="PYRROLINE-5-CARBOXYLATE REDUCTASE"/>
    <property type="match status" value="1"/>
</dbReference>
<dbReference type="InterPro" id="IPR000304">
    <property type="entry name" value="Pyrroline-COOH_reductase"/>
</dbReference>
<evidence type="ECO:0000256" key="15">
    <source>
        <dbReference type="PIRSR" id="PIRSR000193-1"/>
    </source>
</evidence>
<keyword evidence="6" id="KW-0963">Cytoplasm</keyword>
<comment type="subunit">
    <text evidence="11">Homodecamer; composed of 5 homodimers.</text>
</comment>
<evidence type="ECO:0000256" key="12">
    <source>
        <dbReference type="ARBA" id="ARBA00049975"/>
    </source>
</evidence>
<dbReference type="FunFam" id="1.10.3730.10:FF:000001">
    <property type="entry name" value="Pyrroline-5-carboxylate reductase"/>
    <property type="match status" value="1"/>
</dbReference>
<keyword evidence="8 16" id="KW-0641">Proline biosynthesis</keyword>
<evidence type="ECO:0000256" key="4">
    <source>
        <dbReference type="ARBA" id="ARBA00012855"/>
    </source>
</evidence>
<dbReference type="EMBL" id="JARQWQ010000046">
    <property type="protein sequence ID" value="KAK2558136.1"/>
    <property type="molecule type" value="Genomic_DNA"/>
</dbReference>
<feature type="domain" description="Pyrroline-5-carboxylate reductase catalytic N-terminal" evidence="17">
    <location>
        <begin position="6"/>
        <end position="100"/>
    </location>
</feature>
<evidence type="ECO:0000256" key="13">
    <source>
        <dbReference type="ARBA" id="ARBA00050547"/>
    </source>
</evidence>
<evidence type="ECO:0000256" key="9">
    <source>
        <dbReference type="ARBA" id="ARBA00022857"/>
    </source>
</evidence>
<evidence type="ECO:0000259" key="17">
    <source>
        <dbReference type="Pfam" id="PF03807"/>
    </source>
</evidence>
<accession>A0AAD9V1V7</accession>
<dbReference type="GO" id="GO:0005737">
    <property type="term" value="C:cytoplasm"/>
    <property type="evidence" value="ECO:0007669"/>
    <property type="project" value="UniProtKB-SubCell"/>
</dbReference>
<organism evidence="19 20">
    <name type="scientific">Acropora cervicornis</name>
    <name type="common">Staghorn coral</name>
    <dbReference type="NCBI Taxonomy" id="6130"/>
    <lineage>
        <taxon>Eukaryota</taxon>
        <taxon>Metazoa</taxon>
        <taxon>Cnidaria</taxon>
        <taxon>Anthozoa</taxon>
        <taxon>Hexacorallia</taxon>
        <taxon>Scleractinia</taxon>
        <taxon>Astrocoeniina</taxon>
        <taxon>Acroporidae</taxon>
        <taxon>Acropora</taxon>
    </lineage>
</organism>
<dbReference type="GO" id="GO:0055129">
    <property type="term" value="P:L-proline biosynthetic process"/>
    <property type="evidence" value="ECO:0007669"/>
    <property type="project" value="TreeGrafter"/>
</dbReference>
<evidence type="ECO:0000256" key="11">
    <source>
        <dbReference type="ARBA" id="ARBA00038523"/>
    </source>
</evidence>
<comment type="function">
    <text evidence="12">Oxidoreductase that catalyzes the last step in proline biosynthesis, which corresponds to the reduction of pyrroline-5-carboxylate (P5C) to L-proline using NAD(P)H. Proline is synthesized from either glutamate or ornithine; both are converted to P5C, and then to proline via pyrroline-5-carboxylate reductases (PYCRs). PYCR3 is exclusively linked to the biosynthesis of proline from ornithine.</text>
</comment>
<dbReference type="InterPro" id="IPR053790">
    <property type="entry name" value="P5CR-like_CS"/>
</dbReference>
<dbReference type="NCBIfam" id="TIGR00112">
    <property type="entry name" value="proC"/>
    <property type="match status" value="1"/>
</dbReference>
<name>A0AAD9V1V7_ACRCE</name>
<evidence type="ECO:0000259" key="18">
    <source>
        <dbReference type="Pfam" id="PF14748"/>
    </source>
</evidence>
<evidence type="ECO:0000313" key="19">
    <source>
        <dbReference type="EMBL" id="KAK2558136.1"/>
    </source>
</evidence>
<feature type="binding site" evidence="15">
    <location>
        <begin position="10"/>
        <end position="15"/>
    </location>
    <ligand>
        <name>NADP(+)</name>
        <dbReference type="ChEBI" id="CHEBI:58349"/>
    </ligand>
</feature>
<comment type="caution">
    <text evidence="19">The sequence shown here is derived from an EMBL/GenBank/DDBJ whole genome shotgun (WGS) entry which is preliminary data.</text>
</comment>
<dbReference type="Proteomes" id="UP001249851">
    <property type="component" value="Unassembled WGS sequence"/>
</dbReference>
<evidence type="ECO:0000256" key="16">
    <source>
        <dbReference type="RuleBase" id="RU003903"/>
    </source>
</evidence>
<dbReference type="PROSITE" id="PS00521">
    <property type="entry name" value="P5CR"/>
    <property type="match status" value="1"/>
</dbReference>
<reference evidence="19" key="2">
    <citation type="journal article" date="2023" name="Science">
        <title>Genomic signatures of disease resistance in endangered staghorn corals.</title>
        <authorList>
            <person name="Vollmer S.V."/>
            <person name="Selwyn J.D."/>
            <person name="Despard B.A."/>
            <person name="Roesel C.L."/>
        </authorList>
    </citation>
    <scope>NUCLEOTIDE SEQUENCE</scope>
    <source>
        <strain evidence="19">K2</strain>
    </source>
</reference>
<protein>
    <recommendedName>
        <fullName evidence="5 16">Pyrroline-5-carboxylate reductase</fullName>
        <ecNumber evidence="4 16">1.5.1.2</ecNumber>
    </recommendedName>
</protein>
<dbReference type="InterPro" id="IPR029036">
    <property type="entry name" value="P5CR_dimer"/>
</dbReference>
<feature type="binding site" evidence="15">
    <location>
        <position position="58"/>
    </location>
    <ligand>
        <name>NADPH</name>
        <dbReference type="ChEBI" id="CHEBI:57783"/>
    </ligand>
</feature>
<dbReference type="GO" id="GO:0004735">
    <property type="term" value="F:pyrroline-5-carboxylate reductase activity"/>
    <property type="evidence" value="ECO:0007669"/>
    <property type="project" value="UniProtKB-EC"/>
</dbReference>
<evidence type="ECO:0000256" key="14">
    <source>
        <dbReference type="ARBA" id="ARBA00052690"/>
    </source>
</evidence>
<evidence type="ECO:0000256" key="6">
    <source>
        <dbReference type="ARBA" id="ARBA00022490"/>
    </source>
</evidence>
<comment type="pathway">
    <text evidence="2 16">Amino-acid biosynthesis; L-proline biosynthesis; L-proline from L-glutamate 5-semialdehyde: step 1/1.</text>
</comment>
<dbReference type="EC" id="1.5.1.2" evidence="4 16"/>
<dbReference type="InterPro" id="IPR008927">
    <property type="entry name" value="6-PGluconate_DH-like_C_sf"/>
</dbReference>
<dbReference type="Gene3D" id="3.40.50.720">
    <property type="entry name" value="NAD(P)-binding Rossmann-like Domain"/>
    <property type="match status" value="1"/>
</dbReference>
<comment type="similarity">
    <text evidence="3 16">Belongs to the pyrroline-5-carboxylate reductase family.</text>
</comment>
<dbReference type="InterPro" id="IPR028939">
    <property type="entry name" value="P5C_Rdtase_cat_N"/>
</dbReference>
<reference evidence="19" key="1">
    <citation type="journal article" date="2023" name="G3 (Bethesda)">
        <title>Whole genome assembly and annotation of the endangered Caribbean coral Acropora cervicornis.</title>
        <authorList>
            <person name="Selwyn J.D."/>
            <person name="Vollmer S.V."/>
        </authorList>
    </citation>
    <scope>NUCLEOTIDE SEQUENCE</scope>
    <source>
        <strain evidence="19">K2</strain>
    </source>
</reference>
<proteinExistence type="inferred from homology"/>
<comment type="catalytic activity">
    <reaction evidence="14 16">
        <text>L-proline + NADP(+) = (S)-1-pyrroline-5-carboxylate + NADPH + 2 H(+)</text>
        <dbReference type="Rhea" id="RHEA:14109"/>
        <dbReference type="ChEBI" id="CHEBI:15378"/>
        <dbReference type="ChEBI" id="CHEBI:17388"/>
        <dbReference type="ChEBI" id="CHEBI:57783"/>
        <dbReference type="ChEBI" id="CHEBI:58349"/>
        <dbReference type="ChEBI" id="CHEBI:60039"/>
        <dbReference type="EC" id="1.5.1.2"/>
    </reaction>
</comment>
<feature type="binding site" evidence="15">
    <location>
        <begin position="71"/>
        <end position="74"/>
    </location>
    <ligand>
        <name>NADP(+)</name>
        <dbReference type="ChEBI" id="CHEBI:58349"/>
    </ligand>
</feature>
<dbReference type="SUPFAM" id="SSF51735">
    <property type="entry name" value="NAD(P)-binding Rossmann-fold domains"/>
    <property type="match status" value="1"/>
</dbReference>
<dbReference type="PANTHER" id="PTHR11645:SF0">
    <property type="entry name" value="PYRROLINE-5-CARBOXYLATE REDUCTASE 3"/>
    <property type="match status" value="1"/>
</dbReference>
<dbReference type="Pfam" id="PF14748">
    <property type="entry name" value="P5CR_dimer"/>
    <property type="match status" value="1"/>
</dbReference>
<dbReference type="Gene3D" id="1.10.3730.10">
    <property type="entry name" value="ProC C-terminal domain-like"/>
    <property type="match status" value="1"/>
</dbReference>
<gene>
    <name evidence="19" type="ORF">P5673_019718</name>
</gene>
<evidence type="ECO:0000313" key="20">
    <source>
        <dbReference type="Proteomes" id="UP001249851"/>
    </source>
</evidence>
<keyword evidence="10 16" id="KW-0560">Oxidoreductase</keyword>
<comment type="catalytic activity">
    <reaction evidence="13">
        <text>L-proline + NAD(+) = (S)-1-pyrroline-5-carboxylate + NADH + 2 H(+)</text>
        <dbReference type="Rhea" id="RHEA:14105"/>
        <dbReference type="ChEBI" id="CHEBI:15378"/>
        <dbReference type="ChEBI" id="CHEBI:17388"/>
        <dbReference type="ChEBI" id="CHEBI:57540"/>
        <dbReference type="ChEBI" id="CHEBI:57945"/>
        <dbReference type="ChEBI" id="CHEBI:60039"/>
        <dbReference type="EC" id="1.5.1.2"/>
    </reaction>
</comment>
<keyword evidence="20" id="KW-1185">Reference proteome</keyword>
<comment type="subcellular location">
    <subcellularLocation>
        <location evidence="1">Cytoplasm</location>
    </subcellularLocation>
</comment>
<sequence>MADELRVGFIGGGNMARAIADGLIKSNSVKPGNITASAITQETLATWQNLGCQTTLVNKDVVESSDVVFFAVKPHLIVQVVREIAPYVNPDRHLFVTVAAAMRTEVIEQHLPPNTHLIRVQPNLACAVQCGVSAFCRGKCALEKDAQLIHKLLLTCGLCFEVKESSLNAVSSISGCGLGFLFLVIEALSDGGVRVGLPRTLSMQLVAQTMIGAGRLIQETGKHPGQLKDEVSSPGGTTIAGIQTLERSALRSALIDAVETATKRATEIAEQGK</sequence>
<dbReference type="AlphaFoldDB" id="A0AAD9V1V7"/>
<dbReference type="FunFam" id="3.40.50.720:FF:000190">
    <property type="entry name" value="Pyrroline-5-carboxylate reductase"/>
    <property type="match status" value="1"/>
</dbReference>
<feature type="domain" description="Pyrroline-5-carboxylate reductase dimerisation" evidence="18">
    <location>
        <begin position="164"/>
        <end position="267"/>
    </location>
</feature>
<evidence type="ECO:0000256" key="1">
    <source>
        <dbReference type="ARBA" id="ARBA00004496"/>
    </source>
</evidence>
<evidence type="ECO:0000256" key="5">
    <source>
        <dbReference type="ARBA" id="ARBA00021413"/>
    </source>
</evidence>
<evidence type="ECO:0000256" key="8">
    <source>
        <dbReference type="ARBA" id="ARBA00022650"/>
    </source>
</evidence>
<evidence type="ECO:0000256" key="3">
    <source>
        <dbReference type="ARBA" id="ARBA00005525"/>
    </source>
</evidence>
<keyword evidence="7 16" id="KW-0028">Amino-acid biosynthesis</keyword>
<evidence type="ECO:0000256" key="10">
    <source>
        <dbReference type="ARBA" id="ARBA00023002"/>
    </source>
</evidence>
<dbReference type="HAMAP" id="MF_01925">
    <property type="entry name" value="P5C_reductase"/>
    <property type="match status" value="1"/>
</dbReference>
<dbReference type="SUPFAM" id="SSF48179">
    <property type="entry name" value="6-phosphogluconate dehydrogenase C-terminal domain-like"/>
    <property type="match status" value="1"/>
</dbReference>
<evidence type="ECO:0000256" key="2">
    <source>
        <dbReference type="ARBA" id="ARBA00005205"/>
    </source>
</evidence>
<evidence type="ECO:0000256" key="7">
    <source>
        <dbReference type="ARBA" id="ARBA00022605"/>
    </source>
</evidence>
<keyword evidence="9 15" id="KW-0521">NADP</keyword>
<dbReference type="PIRSF" id="PIRSF000193">
    <property type="entry name" value="Pyrrol-5-carb_rd"/>
    <property type="match status" value="1"/>
</dbReference>
<dbReference type="Pfam" id="PF03807">
    <property type="entry name" value="F420_oxidored"/>
    <property type="match status" value="1"/>
</dbReference>